<dbReference type="EMBL" id="JAULSN010000007">
    <property type="protein sequence ID" value="KAK3366616.1"/>
    <property type="molecule type" value="Genomic_DNA"/>
</dbReference>
<sequence>DSVEDYPLGYPRFSAFLASQASFHLCRRFSNLRARLLLLKQDRLTALEEQLEELDREDTGTLTLGCSRTDGNERRSSVLSEISNAMEDYDVFLERHWRIMSFEAALHRAVLNVQNWLSRSACMARKVTAYLYCGEDLLSTSTPENSFIAWLEELAEDSRVCLYERFRKVRLYAQGQSLVVHIFSSSSMRRIARILMTPIITFLLPAPVVIYSFVSSLTIRLVVVVAATTGFIALLSSFTRARTVELVVAGATYTTVLVVFISSTNGPVAALKASPKNWPHCMQMPAFLPLLTQMPVFLPYAQKQNSKRANWVTAPNSNPVAQDTHPLSNCLQFGKRNLTIAPS</sequence>
<reference evidence="3" key="1">
    <citation type="journal article" date="2023" name="Mol. Phylogenet. Evol.">
        <title>Genome-scale phylogeny and comparative genomics of the fungal order Sordariales.</title>
        <authorList>
            <person name="Hensen N."/>
            <person name="Bonometti L."/>
            <person name="Westerberg I."/>
            <person name="Brannstrom I.O."/>
            <person name="Guillou S."/>
            <person name="Cros-Aarteil S."/>
            <person name="Calhoun S."/>
            <person name="Haridas S."/>
            <person name="Kuo A."/>
            <person name="Mondo S."/>
            <person name="Pangilinan J."/>
            <person name="Riley R."/>
            <person name="LaButti K."/>
            <person name="Andreopoulos B."/>
            <person name="Lipzen A."/>
            <person name="Chen C."/>
            <person name="Yan M."/>
            <person name="Daum C."/>
            <person name="Ng V."/>
            <person name="Clum A."/>
            <person name="Steindorff A."/>
            <person name="Ohm R.A."/>
            <person name="Martin F."/>
            <person name="Silar P."/>
            <person name="Natvig D.O."/>
            <person name="Lalanne C."/>
            <person name="Gautier V."/>
            <person name="Ament-Velasquez S.L."/>
            <person name="Kruys A."/>
            <person name="Hutchinson M.I."/>
            <person name="Powell A.J."/>
            <person name="Barry K."/>
            <person name="Miller A.N."/>
            <person name="Grigoriev I.V."/>
            <person name="Debuchy R."/>
            <person name="Gladieux P."/>
            <person name="Hiltunen Thoren M."/>
            <person name="Johannesson H."/>
        </authorList>
    </citation>
    <scope>NUCLEOTIDE SEQUENCE</scope>
    <source>
        <strain evidence="3">CBS 958.72</strain>
    </source>
</reference>
<organism evidence="3 4">
    <name type="scientific">Lasiosphaeria ovina</name>
    <dbReference type="NCBI Taxonomy" id="92902"/>
    <lineage>
        <taxon>Eukaryota</taxon>
        <taxon>Fungi</taxon>
        <taxon>Dikarya</taxon>
        <taxon>Ascomycota</taxon>
        <taxon>Pezizomycotina</taxon>
        <taxon>Sordariomycetes</taxon>
        <taxon>Sordariomycetidae</taxon>
        <taxon>Sordariales</taxon>
        <taxon>Lasiosphaeriaceae</taxon>
        <taxon>Lasiosphaeria</taxon>
    </lineage>
</organism>
<feature type="non-terminal residue" evidence="3">
    <location>
        <position position="1"/>
    </location>
</feature>
<dbReference type="InterPro" id="IPR046529">
    <property type="entry name" value="DUF6594"/>
</dbReference>
<keyword evidence="4" id="KW-1185">Reference proteome</keyword>
<dbReference type="PANTHER" id="PTHR34502">
    <property type="entry name" value="DUF6594 DOMAIN-CONTAINING PROTEIN-RELATED"/>
    <property type="match status" value="1"/>
</dbReference>
<feature type="domain" description="DUF6594" evidence="2">
    <location>
        <begin position="10"/>
        <end position="258"/>
    </location>
</feature>
<feature type="transmembrane region" description="Helical" evidence="1">
    <location>
        <begin position="282"/>
        <end position="301"/>
    </location>
</feature>
<keyword evidence="1" id="KW-0472">Membrane</keyword>
<evidence type="ECO:0000313" key="3">
    <source>
        <dbReference type="EMBL" id="KAK3366616.1"/>
    </source>
</evidence>
<evidence type="ECO:0000313" key="4">
    <source>
        <dbReference type="Proteomes" id="UP001287356"/>
    </source>
</evidence>
<evidence type="ECO:0000256" key="1">
    <source>
        <dbReference type="SAM" id="Phobius"/>
    </source>
</evidence>
<proteinExistence type="predicted"/>
<comment type="caution">
    <text evidence="3">The sequence shown here is derived from an EMBL/GenBank/DDBJ whole genome shotgun (WGS) entry which is preliminary data.</text>
</comment>
<dbReference type="PANTHER" id="PTHR34502:SF3">
    <property type="entry name" value="DUF6594 DOMAIN-CONTAINING PROTEIN"/>
    <property type="match status" value="1"/>
</dbReference>
<evidence type="ECO:0000259" key="2">
    <source>
        <dbReference type="Pfam" id="PF20237"/>
    </source>
</evidence>
<keyword evidence="1" id="KW-0812">Transmembrane</keyword>
<dbReference type="AlphaFoldDB" id="A0AAE0JZN5"/>
<gene>
    <name evidence="3" type="ORF">B0T24DRAFT_534247</name>
</gene>
<dbReference type="Pfam" id="PF20237">
    <property type="entry name" value="DUF6594"/>
    <property type="match status" value="1"/>
</dbReference>
<name>A0AAE0JZN5_9PEZI</name>
<feature type="transmembrane region" description="Helical" evidence="1">
    <location>
        <begin position="243"/>
        <end position="262"/>
    </location>
</feature>
<protein>
    <recommendedName>
        <fullName evidence="2">DUF6594 domain-containing protein</fullName>
    </recommendedName>
</protein>
<feature type="transmembrane region" description="Helical" evidence="1">
    <location>
        <begin position="217"/>
        <end position="236"/>
    </location>
</feature>
<feature type="transmembrane region" description="Helical" evidence="1">
    <location>
        <begin position="191"/>
        <end position="211"/>
    </location>
</feature>
<reference evidence="3" key="2">
    <citation type="submission" date="2023-06" db="EMBL/GenBank/DDBJ databases">
        <authorList>
            <consortium name="Lawrence Berkeley National Laboratory"/>
            <person name="Haridas S."/>
            <person name="Hensen N."/>
            <person name="Bonometti L."/>
            <person name="Westerberg I."/>
            <person name="Brannstrom I.O."/>
            <person name="Guillou S."/>
            <person name="Cros-Aarteil S."/>
            <person name="Calhoun S."/>
            <person name="Kuo A."/>
            <person name="Mondo S."/>
            <person name="Pangilinan J."/>
            <person name="Riley R."/>
            <person name="Labutti K."/>
            <person name="Andreopoulos B."/>
            <person name="Lipzen A."/>
            <person name="Chen C."/>
            <person name="Yanf M."/>
            <person name="Daum C."/>
            <person name="Ng V."/>
            <person name="Clum A."/>
            <person name="Steindorff A."/>
            <person name="Ohm R."/>
            <person name="Martin F."/>
            <person name="Silar P."/>
            <person name="Natvig D."/>
            <person name="Lalanne C."/>
            <person name="Gautier V."/>
            <person name="Ament-Velasquez S.L."/>
            <person name="Kruys A."/>
            <person name="Hutchinson M.I."/>
            <person name="Powell A.J."/>
            <person name="Barry K."/>
            <person name="Miller A.N."/>
            <person name="Grigoriev I.V."/>
            <person name="Debuchy R."/>
            <person name="Gladieux P."/>
            <person name="Thoren M.H."/>
            <person name="Johannesson H."/>
        </authorList>
    </citation>
    <scope>NUCLEOTIDE SEQUENCE</scope>
    <source>
        <strain evidence="3">CBS 958.72</strain>
    </source>
</reference>
<dbReference type="Proteomes" id="UP001287356">
    <property type="component" value="Unassembled WGS sequence"/>
</dbReference>
<keyword evidence="1" id="KW-1133">Transmembrane helix</keyword>
<accession>A0AAE0JZN5</accession>